<dbReference type="GeneID" id="10505154"/>
<dbReference type="InterPro" id="IPR000848">
    <property type="entry name" value="GPCR_cAMP"/>
</dbReference>
<evidence type="ECO:0000259" key="10">
    <source>
        <dbReference type="PROSITE" id="PS50261"/>
    </source>
</evidence>
<organism evidence="12 13">
    <name type="scientific">Dictyostelium purpureum</name>
    <name type="common">Slime mold</name>
    <dbReference type="NCBI Taxonomy" id="5786"/>
    <lineage>
        <taxon>Eukaryota</taxon>
        <taxon>Amoebozoa</taxon>
        <taxon>Evosea</taxon>
        <taxon>Eumycetozoa</taxon>
        <taxon>Dictyostelia</taxon>
        <taxon>Dictyosteliales</taxon>
        <taxon>Dictyosteliaceae</taxon>
        <taxon>Dictyostelium</taxon>
    </lineage>
</organism>
<dbReference type="AlphaFoldDB" id="F1A2E5"/>
<dbReference type="InterPro" id="IPR017981">
    <property type="entry name" value="GPCR_2-like_7TM"/>
</dbReference>
<feature type="domain" description="G-protein coupled receptors family 2 profile 2" evidence="10">
    <location>
        <begin position="19"/>
        <end position="313"/>
    </location>
</feature>
<dbReference type="PANTHER" id="PTHR23112">
    <property type="entry name" value="G PROTEIN-COUPLED RECEPTOR 157-RELATED"/>
    <property type="match status" value="1"/>
</dbReference>
<reference evidence="13" key="1">
    <citation type="journal article" date="2011" name="Genome Biol.">
        <title>Comparative genomics of the social amoebae Dictyostelium discoideum and Dictyostelium purpureum.</title>
        <authorList>
            <consortium name="US DOE Joint Genome Institute (JGI-PGF)"/>
            <person name="Sucgang R."/>
            <person name="Kuo A."/>
            <person name="Tian X."/>
            <person name="Salerno W."/>
            <person name="Parikh A."/>
            <person name="Feasley C.L."/>
            <person name="Dalin E."/>
            <person name="Tu H."/>
            <person name="Huang E."/>
            <person name="Barry K."/>
            <person name="Lindquist E."/>
            <person name="Shapiro H."/>
            <person name="Bruce D."/>
            <person name="Schmutz J."/>
            <person name="Salamov A."/>
            <person name="Fey P."/>
            <person name="Gaudet P."/>
            <person name="Anjard C."/>
            <person name="Babu M.M."/>
            <person name="Basu S."/>
            <person name="Bushmanova Y."/>
            <person name="van der Wel H."/>
            <person name="Katoh-Kurasawa M."/>
            <person name="Dinh C."/>
            <person name="Coutinho P.M."/>
            <person name="Saito T."/>
            <person name="Elias M."/>
            <person name="Schaap P."/>
            <person name="Kay R.R."/>
            <person name="Henrissat B."/>
            <person name="Eichinger L."/>
            <person name="Rivero F."/>
            <person name="Putnam N.H."/>
            <person name="West C.M."/>
            <person name="Loomis W.F."/>
            <person name="Chisholm R.L."/>
            <person name="Shaulsky G."/>
            <person name="Strassmann J.E."/>
            <person name="Queller D.C."/>
            <person name="Kuspa A."/>
            <person name="Grigoriev I.V."/>
        </authorList>
    </citation>
    <scope>NUCLEOTIDE SEQUENCE [LARGE SCALE GENOMIC DNA]</scope>
    <source>
        <strain evidence="13">QSDP1</strain>
    </source>
</reference>
<feature type="transmembrane region" description="Helical" evidence="9">
    <location>
        <begin position="21"/>
        <end position="43"/>
    </location>
</feature>
<evidence type="ECO:0000256" key="8">
    <source>
        <dbReference type="ARBA" id="ARBA00023224"/>
    </source>
</evidence>
<dbReference type="KEGG" id="dpp:DICPUDRAFT_158756"/>
<dbReference type="VEuPathDB" id="AmoebaDB:DICPUDRAFT_158756"/>
<dbReference type="EMBL" id="GL871408">
    <property type="protein sequence ID" value="EGC29636.1"/>
    <property type="molecule type" value="Genomic_DNA"/>
</dbReference>
<protein>
    <recommendedName>
        <fullName evidence="14">G-protein coupled receptors family 2 profile 2 domain-containing protein</fullName>
    </recommendedName>
</protein>
<feature type="transmembrane region" description="Helical" evidence="9">
    <location>
        <begin position="167"/>
        <end position="189"/>
    </location>
</feature>
<dbReference type="PRINTS" id="PR00247">
    <property type="entry name" value="GPCRCAMP"/>
</dbReference>
<name>F1A2E5_DICPU</name>
<dbReference type="PROSITE" id="PS50261">
    <property type="entry name" value="G_PROTEIN_RECEP_F2_4"/>
    <property type="match status" value="1"/>
</dbReference>
<dbReference type="FunFam" id="1.20.1070.10:FF:000404">
    <property type="entry name" value="Cyclic AMP receptor-like protein A"/>
    <property type="match status" value="1"/>
</dbReference>
<evidence type="ECO:0000256" key="4">
    <source>
        <dbReference type="ARBA" id="ARBA00022989"/>
    </source>
</evidence>
<dbReference type="InterPro" id="IPR017452">
    <property type="entry name" value="GPCR_Rhodpsn_7TM"/>
</dbReference>
<dbReference type="InParanoid" id="F1A2E5"/>
<comment type="similarity">
    <text evidence="2">Belongs to the G-protein coupled receptor 5 family.</text>
</comment>
<dbReference type="Proteomes" id="UP000001064">
    <property type="component" value="Unassembled WGS sequence"/>
</dbReference>
<dbReference type="RefSeq" id="XP_003293840.1">
    <property type="nucleotide sequence ID" value="XM_003293792.1"/>
</dbReference>
<evidence type="ECO:0000256" key="2">
    <source>
        <dbReference type="ARBA" id="ARBA00008360"/>
    </source>
</evidence>
<sequence length="333" mass="38559">MGIQNTAICNPTGKEFLSVDILNIVTASLSLIGSALTVISYIYKQVRTYRSQVKIREQQIQNTIAGGTTLITSGQFKQPQSKLPFLIFMLSVADFFTSVFIIISQSYLINNPESYSRDDTGSSKIHFSPCILFRAIIQFFFLSTFFWTTCISYYLYHQLSSPGEEKYLITIFNIISWGIPLTISLVITLTNSIVIDPTGWCEVKKPMEFSLWFLPLFLCLVVCSIYYIRLRKLFRSKFEYRLQINDRLKQLDSTISRRLTLYIIVFIICWLPDVIQHFISFFSTCTFFPLLILQNILTPSQGFWNFWVYSFTNKVVGIQKNTQGNDENKRLLS</sequence>
<evidence type="ECO:0000256" key="1">
    <source>
        <dbReference type="ARBA" id="ARBA00004141"/>
    </source>
</evidence>
<dbReference type="PROSITE" id="PS50262">
    <property type="entry name" value="G_PROTEIN_RECEP_F1_2"/>
    <property type="match status" value="1"/>
</dbReference>
<comment type="subcellular location">
    <subcellularLocation>
        <location evidence="1">Membrane</location>
        <topology evidence="1">Multi-pass membrane protein</topology>
    </subcellularLocation>
</comment>
<dbReference type="Pfam" id="PF05462">
    <property type="entry name" value="Dicty_CAR"/>
    <property type="match status" value="1"/>
</dbReference>
<evidence type="ECO:0000256" key="3">
    <source>
        <dbReference type="ARBA" id="ARBA00022692"/>
    </source>
</evidence>
<evidence type="ECO:0000313" key="13">
    <source>
        <dbReference type="Proteomes" id="UP000001064"/>
    </source>
</evidence>
<feature type="domain" description="G-protein coupled receptors family 1 profile" evidence="11">
    <location>
        <begin position="65"/>
        <end position="309"/>
    </location>
</feature>
<evidence type="ECO:0008006" key="14">
    <source>
        <dbReference type="Google" id="ProtNLM"/>
    </source>
</evidence>
<dbReference type="Gene3D" id="1.20.1070.10">
    <property type="entry name" value="Rhodopsin 7-helix transmembrane proteins"/>
    <property type="match status" value="1"/>
</dbReference>
<keyword evidence="7" id="KW-0675">Receptor</keyword>
<evidence type="ECO:0000256" key="7">
    <source>
        <dbReference type="ARBA" id="ARBA00023170"/>
    </source>
</evidence>
<evidence type="ECO:0000256" key="5">
    <source>
        <dbReference type="ARBA" id="ARBA00023040"/>
    </source>
</evidence>
<evidence type="ECO:0000256" key="6">
    <source>
        <dbReference type="ARBA" id="ARBA00023136"/>
    </source>
</evidence>
<gene>
    <name evidence="12" type="ORF">DICPUDRAFT_158756</name>
</gene>
<dbReference type="GO" id="GO:0005886">
    <property type="term" value="C:plasma membrane"/>
    <property type="evidence" value="ECO:0000318"/>
    <property type="project" value="GO_Central"/>
</dbReference>
<dbReference type="GO" id="GO:0007166">
    <property type="term" value="P:cell surface receptor signaling pathway"/>
    <property type="evidence" value="ECO:0007669"/>
    <property type="project" value="InterPro"/>
</dbReference>
<dbReference type="GO" id="GO:0004930">
    <property type="term" value="F:G protein-coupled receptor activity"/>
    <property type="evidence" value="ECO:0000318"/>
    <property type="project" value="GO_Central"/>
</dbReference>
<evidence type="ECO:0000313" key="12">
    <source>
        <dbReference type="EMBL" id="EGC29636.1"/>
    </source>
</evidence>
<dbReference type="SUPFAM" id="SSF81321">
    <property type="entry name" value="Family A G protein-coupled receptor-like"/>
    <property type="match status" value="1"/>
</dbReference>
<evidence type="ECO:0000259" key="11">
    <source>
        <dbReference type="PROSITE" id="PS50262"/>
    </source>
</evidence>
<dbReference type="OrthoDB" id="100006at2759"/>
<proteinExistence type="inferred from homology"/>
<keyword evidence="3 9" id="KW-0812">Transmembrane</keyword>
<dbReference type="GO" id="GO:0007189">
    <property type="term" value="P:adenylate cyclase-activating G protein-coupled receptor signaling pathway"/>
    <property type="evidence" value="ECO:0000318"/>
    <property type="project" value="GO_Central"/>
</dbReference>
<dbReference type="FunCoup" id="F1A2E5">
    <property type="interactions" value="25"/>
</dbReference>
<keyword evidence="8" id="KW-0807">Transducer</keyword>
<feature type="transmembrane region" description="Helical" evidence="9">
    <location>
        <begin position="259"/>
        <end position="279"/>
    </location>
</feature>
<dbReference type="GO" id="GO:0030552">
    <property type="term" value="F:cAMP binding"/>
    <property type="evidence" value="ECO:0007669"/>
    <property type="project" value="InterPro"/>
</dbReference>
<keyword evidence="4 9" id="KW-1133">Transmembrane helix</keyword>
<feature type="transmembrane region" description="Helical" evidence="9">
    <location>
        <begin position="131"/>
        <end position="155"/>
    </location>
</feature>
<feature type="transmembrane region" description="Helical" evidence="9">
    <location>
        <begin position="85"/>
        <end position="109"/>
    </location>
</feature>
<dbReference type="eggNOG" id="ENOG502QY50">
    <property type="taxonomic scope" value="Eukaryota"/>
</dbReference>
<accession>F1A2E5</accession>
<feature type="transmembrane region" description="Helical" evidence="9">
    <location>
        <begin position="209"/>
        <end position="228"/>
    </location>
</feature>
<keyword evidence="5" id="KW-0297">G-protein coupled receptor</keyword>
<evidence type="ECO:0000256" key="9">
    <source>
        <dbReference type="SAM" id="Phobius"/>
    </source>
</evidence>
<dbReference type="OMA" id="FFWTTCI"/>
<keyword evidence="13" id="KW-1185">Reference proteome</keyword>
<keyword evidence="6 9" id="KW-0472">Membrane</keyword>
<dbReference type="PANTHER" id="PTHR23112:SF13">
    <property type="entry name" value="CYCLIC AMP RECEPTOR-LIKE PROTEIN C"/>
    <property type="match status" value="1"/>
</dbReference>